<dbReference type="RefSeq" id="WP_188599569.1">
    <property type="nucleotide sequence ID" value="NZ_BMJW01000003.1"/>
</dbReference>
<dbReference type="EMBL" id="BMJW01000003">
    <property type="protein sequence ID" value="GGH03917.1"/>
    <property type="molecule type" value="Genomic_DNA"/>
</dbReference>
<dbReference type="AlphaFoldDB" id="A0A917MES4"/>
<evidence type="ECO:0008006" key="3">
    <source>
        <dbReference type="Google" id="ProtNLM"/>
    </source>
</evidence>
<comment type="caution">
    <text evidence="1">The sequence shown here is derived from an EMBL/GenBank/DDBJ whole genome shotgun (WGS) entry which is preliminary data.</text>
</comment>
<dbReference type="PROSITE" id="PS51257">
    <property type="entry name" value="PROKAR_LIPOPROTEIN"/>
    <property type="match status" value="1"/>
</dbReference>
<gene>
    <name evidence="1" type="ORF">GCM10011416_23750</name>
</gene>
<organism evidence="1 2">
    <name type="scientific">Polaribacter pacificus</name>
    <dbReference type="NCBI Taxonomy" id="1775173"/>
    <lineage>
        <taxon>Bacteria</taxon>
        <taxon>Pseudomonadati</taxon>
        <taxon>Bacteroidota</taxon>
        <taxon>Flavobacteriia</taxon>
        <taxon>Flavobacteriales</taxon>
        <taxon>Flavobacteriaceae</taxon>
    </lineage>
</organism>
<protein>
    <recommendedName>
        <fullName evidence="3">Lipoprotein</fullName>
    </recommendedName>
</protein>
<keyword evidence="2" id="KW-1185">Reference proteome</keyword>
<accession>A0A917MES4</accession>
<evidence type="ECO:0000313" key="2">
    <source>
        <dbReference type="Proteomes" id="UP000633278"/>
    </source>
</evidence>
<evidence type="ECO:0000313" key="1">
    <source>
        <dbReference type="EMBL" id="GGH03917.1"/>
    </source>
</evidence>
<reference evidence="1" key="1">
    <citation type="journal article" date="2014" name="Int. J. Syst. Evol. Microbiol.">
        <title>Complete genome sequence of Corynebacterium casei LMG S-19264T (=DSM 44701T), isolated from a smear-ripened cheese.</title>
        <authorList>
            <consortium name="US DOE Joint Genome Institute (JGI-PGF)"/>
            <person name="Walter F."/>
            <person name="Albersmeier A."/>
            <person name="Kalinowski J."/>
            <person name="Ruckert C."/>
        </authorList>
    </citation>
    <scope>NUCLEOTIDE SEQUENCE</scope>
    <source>
        <strain evidence="1">CGMCC 1.15763</strain>
    </source>
</reference>
<dbReference type="Proteomes" id="UP000633278">
    <property type="component" value="Unassembled WGS sequence"/>
</dbReference>
<name>A0A917MES4_9FLAO</name>
<reference evidence="1" key="2">
    <citation type="submission" date="2020-09" db="EMBL/GenBank/DDBJ databases">
        <authorList>
            <person name="Sun Q."/>
            <person name="Zhou Y."/>
        </authorList>
    </citation>
    <scope>NUCLEOTIDE SEQUENCE</scope>
    <source>
        <strain evidence="1">CGMCC 1.15763</strain>
    </source>
</reference>
<sequence>MKKMYVLIFCLALFSCIEEEDYGLTSAYFSSNLSLHIVNQDGDDLLDSSTPNSIDVNSISLTFVINGKEVNYYKSNLDNPKGIGLTKISNGLNSLSVLLNYEYPNANNITYINWGDGTRDKIESFLYNEGATFDVRKVWVNDQFFWEFPDDKKIKTIIK</sequence>
<proteinExistence type="predicted"/>